<feature type="domain" description="IPT/TIG" evidence="2">
    <location>
        <begin position="228"/>
        <end position="311"/>
    </location>
</feature>
<protein>
    <recommendedName>
        <fullName evidence="2">IPT/TIG domain-containing protein</fullName>
    </recommendedName>
</protein>
<dbReference type="InterPro" id="IPR052014">
    <property type="entry name" value="Dictyostelium_Tiger"/>
</dbReference>
<evidence type="ECO:0000313" key="4">
    <source>
        <dbReference type="Proteomes" id="UP000001396"/>
    </source>
</evidence>
<dbReference type="InParanoid" id="D3B8L5"/>
<dbReference type="Gene3D" id="2.60.40.10">
    <property type="entry name" value="Immunoglobulins"/>
    <property type="match status" value="1"/>
</dbReference>
<gene>
    <name evidence="3" type="ORF">PPL_04808</name>
</gene>
<dbReference type="PANTHER" id="PTHR31341">
    <property type="entry name" value="IPT/TIG DOMAIN-CONTAINING PROTEIN-RELATED-RELATED"/>
    <property type="match status" value="1"/>
</dbReference>
<sequence length="477" mass="51679">MTKYIRIQEFLILFVILFNIGKIKVDTFKVCETADCRNFNALAWNPVYIDNISSTPTQGGITVKGLSLVSSPPGSSQICFNKYCVDESDTNTAGTEIHFNIGQNITSLISGQNIPVFFYVRGISTESLYPAIFIQKNFSFQAPTISSVVFNRDANQITMTGTNFGVNGISLAMISNGVNLQPTDLVDNTVIISNVNPQNYSFSGDFQYNLNVGSPNPNSATYTQQLYPVVTSVTSTSSTGGTISIYGYRLNLFKPSVTISQVSILVGGYTCTVLTLNDQTNSFIECSLPAIPSGSQKYNLSVVVNINGKHSNSDILFSVDLSNIQEVSQDNGNTIIIGSSFGNDTTSIILHFNGSTPMSPISISDSMITFKFPTNTPSGIYNGNTLTKFNTSPTFPFKITIQPYITSITSPPTQGGIVTISGQYMTSNIQGNENITVNVYDPKSNLITQCSNATRLNSTSVTCIAPEVEHLLICNFN</sequence>
<dbReference type="InterPro" id="IPR002909">
    <property type="entry name" value="IPT_dom"/>
</dbReference>
<dbReference type="AlphaFoldDB" id="D3B8L5"/>
<evidence type="ECO:0000256" key="1">
    <source>
        <dbReference type="ARBA" id="ARBA00023180"/>
    </source>
</evidence>
<dbReference type="RefSeq" id="XP_020434500.1">
    <property type="nucleotide sequence ID" value="XM_020575705.1"/>
</dbReference>
<dbReference type="InterPro" id="IPR013783">
    <property type="entry name" value="Ig-like_fold"/>
</dbReference>
<evidence type="ECO:0000259" key="2">
    <source>
        <dbReference type="Pfam" id="PF01833"/>
    </source>
</evidence>
<evidence type="ECO:0000313" key="3">
    <source>
        <dbReference type="EMBL" id="EFA82383.1"/>
    </source>
</evidence>
<keyword evidence="1" id="KW-0325">Glycoprotein</keyword>
<organism evidence="3 4">
    <name type="scientific">Heterostelium pallidum (strain ATCC 26659 / Pp 5 / PN500)</name>
    <name type="common">Cellular slime mold</name>
    <name type="synonym">Polysphondylium pallidum</name>
    <dbReference type="NCBI Taxonomy" id="670386"/>
    <lineage>
        <taxon>Eukaryota</taxon>
        <taxon>Amoebozoa</taxon>
        <taxon>Evosea</taxon>
        <taxon>Eumycetozoa</taxon>
        <taxon>Dictyostelia</taxon>
        <taxon>Acytosteliales</taxon>
        <taxon>Acytosteliaceae</taxon>
        <taxon>Heterostelium</taxon>
    </lineage>
</organism>
<name>D3B8L5_HETP5</name>
<dbReference type="Proteomes" id="UP000001396">
    <property type="component" value="Unassembled WGS sequence"/>
</dbReference>
<dbReference type="GeneID" id="31360295"/>
<dbReference type="EMBL" id="ADBJ01000020">
    <property type="protein sequence ID" value="EFA82383.1"/>
    <property type="molecule type" value="Genomic_DNA"/>
</dbReference>
<dbReference type="InterPro" id="IPR014756">
    <property type="entry name" value="Ig_E-set"/>
</dbReference>
<keyword evidence="4" id="KW-1185">Reference proteome</keyword>
<reference evidence="3 4" key="1">
    <citation type="journal article" date="2011" name="Genome Res.">
        <title>Phylogeny-wide analysis of social amoeba genomes highlights ancient origins for complex intercellular communication.</title>
        <authorList>
            <person name="Heidel A.J."/>
            <person name="Lawal H.M."/>
            <person name="Felder M."/>
            <person name="Schilde C."/>
            <person name="Helps N.R."/>
            <person name="Tunggal B."/>
            <person name="Rivero F."/>
            <person name="John U."/>
            <person name="Schleicher M."/>
            <person name="Eichinger L."/>
            <person name="Platzer M."/>
            <person name="Noegel A.A."/>
            <person name="Schaap P."/>
            <person name="Gloeckner G."/>
        </authorList>
    </citation>
    <scope>NUCLEOTIDE SEQUENCE [LARGE SCALE GENOMIC DNA]</scope>
    <source>
        <strain evidence="4">ATCC 26659 / Pp 5 / PN500</strain>
    </source>
</reference>
<dbReference type="SUPFAM" id="SSF81296">
    <property type="entry name" value="E set domains"/>
    <property type="match status" value="1"/>
</dbReference>
<proteinExistence type="predicted"/>
<accession>D3B8L5</accession>
<comment type="caution">
    <text evidence="3">The sequence shown here is derived from an EMBL/GenBank/DDBJ whole genome shotgun (WGS) entry which is preliminary data.</text>
</comment>
<dbReference type="Pfam" id="PF01833">
    <property type="entry name" value="TIG"/>
    <property type="match status" value="1"/>
</dbReference>